<dbReference type="PANTHER" id="PTHR40761:SF1">
    <property type="entry name" value="CONSERVED INTEGRAL MEMBRANE ALANINE VALINE AND LEUCINE RICH PROTEIN-RELATED"/>
    <property type="match status" value="1"/>
</dbReference>
<evidence type="ECO:0000313" key="3">
    <source>
        <dbReference type="EMBL" id="TXR55361.1"/>
    </source>
</evidence>
<keyword evidence="2" id="KW-0812">Transmembrane</keyword>
<evidence type="ECO:0000256" key="1">
    <source>
        <dbReference type="SAM" id="MobiDB-lite"/>
    </source>
</evidence>
<feature type="transmembrane region" description="Helical" evidence="2">
    <location>
        <begin position="224"/>
        <end position="245"/>
    </location>
</feature>
<keyword evidence="2" id="KW-0472">Membrane</keyword>
<reference evidence="3 4" key="1">
    <citation type="submission" date="2019-07" db="EMBL/GenBank/DDBJ databases">
        <title>Quadrisphaera sp. strain DD2A genome sequencing and assembly.</title>
        <authorList>
            <person name="Kim I."/>
        </authorList>
    </citation>
    <scope>NUCLEOTIDE SEQUENCE [LARGE SCALE GENOMIC DNA]</scope>
    <source>
        <strain evidence="3 4">DD2A</strain>
    </source>
</reference>
<keyword evidence="4" id="KW-1185">Reference proteome</keyword>
<dbReference type="RefSeq" id="WP_147927367.1">
    <property type="nucleotide sequence ID" value="NZ_VKAC01000009.1"/>
</dbReference>
<evidence type="ECO:0000313" key="4">
    <source>
        <dbReference type="Proteomes" id="UP000321234"/>
    </source>
</evidence>
<evidence type="ECO:0008006" key="5">
    <source>
        <dbReference type="Google" id="ProtNLM"/>
    </source>
</evidence>
<evidence type="ECO:0000256" key="2">
    <source>
        <dbReference type="SAM" id="Phobius"/>
    </source>
</evidence>
<feature type="transmembrane region" description="Helical" evidence="2">
    <location>
        <begin position="102"/>
        <end position="119"/>
    </location>
</feature>
<dbReference type="PANTHER" id="PTHR40761">
    <property type="entry name" value="CONSERVED INTEGRAL MEMBRANE ALANINE VALINE AND LEUCINE RICH PROTEIN-RELATED"/>
    <property type="match status" value="1"/>
</dbReference>
<comment type="caution">
    <text evidence="3">The sequence shown here is derived from an EMBL/GenBank/DDBJ whole genome shotgun (WGS) entry which is preliminary data.</text>
</comment>
<dbReference type="AlphaFoldDB" id="A0A5C8ZDW3"/>
<feature type="transmembrane region" description="Helical" evidence="2">
    <location>
        <begin position="48"/>
        <end position="66"/>
    </location>
</feature>
<dbReference type="NCBIfam" id="NF038012">
    <property type="entry name" value="DMT_1"/>
    <property type="match status" value="1"/>
</dbReference>
<proteinExistence type="predicted"/>
<name>A0A5C8ZDW3_9ACTN</name>
<sequence length="303" mass="30192">MLPVVLALVAAGCFAGSTVTQHRAASTAPADSGTGVRLVLSLLRQPLWLLGLLFGLAGAALQTVALSQGALLVVQPLLVTGLLLALPLSVLVEGRRPPLPEWLWASAVVVGLAVFLVSAQPGGGSAVAQPSALRSCVLVGAGVVVAAAALSRAGSGRYRALLLGLGGGTALGVAGALLKEATGRYQADGLLQALGTWPLWALLLAGATGVVLNQSSYRVGVLTASQPAITIAEPVAAAVVGAAAFSERLAAGDGARAVQLVGMLLMITAVVMLARLTAGQGPTAPAATHDSSRPPHSPEEELC</sequence>
<dbReference type="EMBL" id="VKAC01000009">
    <property type="protein sequence ID" value="TXR55361.1"/>
    <property type="molecule type" value="Genomic_DNA"/>
</dbReference>
<organism evidence="3 4">
    <name type="scientific">Quadrisphaera setariae</name>
    <dbReference type="NCBI Taxonomy" id="2593304"/>
    <lineage>
        <taxon>Bacteria</taxon>
        <taxon>Bacillati</taxon>
        <taxon>Actinomycetota</taxon>
        <taxon>Actinomycetes</taxon>
        <taxon>Kineosporiales</taxon>
        <taxon>Kineosporiaceae</taxon>
        <taxon>Quadrisphaera</taxon>
    </lineage>
</organism>
<feature type="compositionally biased region" description="Basic and acidic residues" evidence="1">
    <location>
        <begin position="290"/>
        <end position="303"/>
    </location>
</feature>
<feature type="region of interest" description="Disordered" evidence="1">
    <location>
        <begin position="282"/>
        <end position="303"/>
    </location>
</feature>
<feature type="transmembrane region" description="Helical" evidence="2">
    <location>
        <begin position="257"/>
        <end position="276"/>
    </location>
</feature>
<protein>
    <recommendedName>
        <fullName evidence="5">Magnesium transporter NIPA</fullName>
    </recommendedName>
</protein>
<feature type="transmembrane region" description="Helical" evidence="2">
    <location>
        <begin position="131"/>
        <end position="150"/>
    </location>
</feature>
<keyword evidence="2" id="KW-1133">Transmembrane helix</keyword>
<gene>
    <name evidence="3" type="ORF">FMM08_16015</name>
</gene>
<dbReference type="Proteomes" id="UP000321234">
    <property type="component" value="Unassembled WGS sequence"/>
</dbReference>
<accession>A0A5C8ZDW3</accession>
<feature type="transmembrane region" description="Helical" evidence="2">
    <location>
        <begin position="190"/>
        <end position="212"/>
    </location>
</feature>
<feature type="transmembrane region" description="Helical" evidence="2">
    <location>
        <begin position="71"/>
        <end position="90"/>
    </location>
</feature>
<feature type="transmembrane region" description="Helical" evidence="2">
    <location>
        <begin position="156"/>
        <end position="178"/>
    </location>
</feature>
<dbReference type="OrthoDB" id="3822427at2"/>